<keyword evidence="8" id="KW-0966">Cell projection</keyword>
<dbReference type="PANTHER" id="PTHR24150">
    <property type="entry name" value="ANKYRIN REPEAT AND MYND DOMAIN-CONTAINING PROTEIN 2"/>
    <property type="match status" value="1"/>
</dbReference>
<dbReference type="FunFam" id="1.25.40.20:FF:000182">
    <property type="entry name" value="Ankyrin repeat and MYND domain containing 2a"/>
    <property type="match status" value="1"/>
</dbReference>
<feature type="domain" description="MYND-type" evidence="11">
    <location>
        <begin position="336"/>
        <end position="373"/>
    </location>
</feature>
<keyword evidence="4 10" id="KW-0863">Zinc-finger</keyword>
<sequence length="406" mass="45678">MNLDMAENSKIQLDETQKQIFDKIAKNDKDGFKQLIAQVKGGVNFIDENGMTPLQHACCKGNKEAVQILLDMGADIDYSQHGANYTPLHFAALSGNTDICSMLLDAGINPNTLNSVNRTASQMAAFVGNHSCVEAINNHISKTQLEYYTKPQGLQKEPHLPPAVLDVFHKFVIDTNLHPVRIVLNLQNLGLLKNLNGLKKALELMCEKEMKKSCDINELMAFKYHYLGWIISELLRCEEQCKAQRKDKPSATAEEPNKHDFVEMFIKRVLKENKLGQLDYVEFTIRDCVREFPFRECTIFRQVVSQLAAKDAAPALSILRAAINGQRGFADETSYCSSCGNEKPDKKCSKCKAVQYCDRECQRLHWFMHKKTCNRPISTTIANAATPKGPIDASELREELARMSAS</sequence>
<dbReference type="Gene3D" id="1.25.40.20">
    <property type="entry name" value="Ankyrin repeat-containing domain"/>
    <property type="match status" value="1"/>
</dbReference>
<dbReference type="GO" id="GO:0005929">
    <property type="term" value="C:cilium"/>
    <property type="evidence" value="ECO:0007669"/>
    <property type="project" value="UniProtKB-SubCell"/>
</dbReference>
<dbReference type="EnsemblMetazoa" id="SCAU006406-RA">
    <property type="protein sequence ID" value="SCAU006406-PA"/>
    <property type="gene ID" value="SCAU006406"/>
</dbReference>
<dbReference type="PROSITE" id="PS50297">
    <property type="entry name" value="ANK_REP_REGION"/>
    <property type="match status" value="2"/>
</dbReference>
<gene>
    <name evidence="12" type="primary">106087380</name>
</gene>
<evidence type="ECO:0000256" key="4">
    <source>
        <dbReference type="ARBA" id="ARBA00022771"/>
    </source>
</evidence>
<dbReference type="VEuPathDB" id="VectorBase:SCAU006406"/>
<evidence type="ECO:0000256" key="1">
    <source>
        <dbReference type="ARBA" id="ARBA00004138"/>
    </source>
</evidence>
<dbReference type="InterPro" id="IPR036770">
    <property type="entry name" value="Ankyrin_rpt-contain_sf"/>
</dbReference>
<feature type="repeat" description="ANK" evidence="9">
    <location>
        <begin position="83"/>
        <end position="115"/>
    </location>
</feature>
<dbReference type="SMART" id="SM00248">
    <property type="entry name" value="ANK"/>
    <property type="match status" value="2"/>
</dbReference>
<dbReference type="PROSITE" id="PS50088">
    <property type="entry name" value="ANK_REPEAT"/>
    <property type="match status" value="2"/>
</dbReference>
<protein>
    <recommendedName>
        <fullName evidence="11">MYND-type domain-containing protein</fullName>
    </recommendedName>
</protein>
<keyword evidence="3" id="KW-0677">Repeat</keyword>
<dbReference type="STRING" id="35570.A0A1I8PB25"/>
<keyword evidence="2" id="KW-0479">Metal-binding</keyword>
<dbReference type="PROSITE" id="PS50865">
    <property type="entry name" value="ZF_MYND_2"/>
    <property type="match status" value="1"/>
</dbReference>
<evidence type="ECO:0000256" key="5">
    <source>
        <dbReference type="ARBA" id="ARBA00022833"/>
    </source>
</evidence>
<dbReference type="InterPro" id="IPR052452">
    <property type="entry name" value="Ankyrin-MYND_dom_contain_2"/>
</dbReference>
<keyword evidence="5" id="KW-0862">Zinc</keyword>
<dbReference type="SUPFAM" id="SSF48403">
    <property type="entry name" value="Ankyrin repeat"/>
    <property type="match status" value="1"/>
</dbReference>
<evidence type="ECO:0000256" key="2">
    <source>
        <dbReference type="ARBA" id="ARBA00022723"/>
    </source>
</evidence>
<proteinExistence type="predicted"/>
<dbReference type="PROSITE" id="PS01360">
    <property type="entry name" value="ZF_MYND_1"/>
    <property type="match status" value="1"/>
</dbReference>
<dbReference type="InterPro" id="IPR002110">
    <property type="entry name" value="Ankyrin_rpt"/>
</dbReference>
<evidence type="ECO:0000256" key="3">
    <source>
        <dbReference type="ARBA" id="ARBA00022737"/>
    </source>
</evidence>
<dbReference type="Pfam" id="PF12796">
    <property type="entry name" value="Ank_2"/>
    <property type="match status" value="1"/>
</dbReference>
<evidence type="ECO:0000256" key="7">
    <source>
        <dbReference type="ARBA" id="ARBA00023069"/>
    </source>
</evidence>
<organism evidence="12 13">
    <name type="scientific">Stomoxys calcitrans</name>
    <name type="common">Stable fly</name>
    <name type="synonym">Conops calcitrans</name>
    <dbReference type="NCBI Taxonomy" id="35570"/>
    <lineage>
        <taxon>Eukaryota</taxon>
        <taxon>Metazoa</taxon>
        <taxon>Ecdysozoa</taxon>
        <taxon>Arthropoda</taxon>
        <taxon>Hexapoda</taxon>
        <taxon>Insecta</taxon>
        <taxon>Pterygota</taxon>
        <taxon>Neoptera</taxon>
        <taxon>Endopterygota</taxon>
        <taxon>Diptera</taxon>
        <taxon>Brachycera</taxon>
        <taxon>Muscomorpha</taxon>
        <taxon>Muscoidea</taxon>
        <taxon>Muscidae</taxon>
        <taxon>Stomoxys</taxon>
    </lineage>
</organism>
<name>A0A1I8PB25_STOCA</name>
<keyword evidence="6 9" id="KW-0040">ANK repeat</keyword>
<accession>A0A1I8PB25</accession>
<evidence type="ECO:0000259" key="11">
    <source>
        <dbReference type="PROSITE" id="PS50865"/>
    </source>
</evidence>
<evidence type="ECO:0000256" key="10">
    <source>
        <dbReference type="PROSITE-ProRule" id="PRU00134"/>
    </source>
</evidence>
<dbReference type="KEGG" id="scac:106087380"/>
<evidence type="ECO:0000256" key="9">
    <source>
        <dbReference type="PROSITE-ProRule" id="PRU00023"/>
    </source>
</evidence>
<dbReference type="Pfam" id="PF01753">
    <property type="entry name" value="zf-MYND"/>
    <property type="match status" value="1"/>
</dbReference>
<reference evidence="12" key="1">
    <citation type="submission" date="2020-05" db="UniProtKB">
        <authorList>
            <consortium name="EnsemblMetazoa"/>
        </authorList>
    </citation>
    <scope>IDENTIFICATION</scope>
    <source>
        <strain evidence="12">USDA</strain>
    </source>
</reference>
<evidence type="ECO:0000313" key="13">
    <source>
        <dbReference type="Proteomes" id="UP000095300"/>
    </source>
</evidence>
<keyword evidence="7" id="KW-0969">Cilium</keyword>
<keyword evidence="13" id="KW-1185">Reference proteome</keyword>
<evidence type="ECO:0000256" key="8">
    <source>
        <dbReference type="ARBA" id="ARBA00023273"/>
    </source>
</evidence>
<feature type="repeat" description="ANK" evidence="9">
    <location>
        <begin position="49"/>
        <end position="81"/>
    </location>
</feature>
<dbReference type="Gene3D" id="6.10.140.2220">
    <property type="match status" value="1"/>
</dbReference>
<dbReference type="OrthoDB" id="10257049at2759"/>
<dbReference type="Proteomes" id="UP000095300">
    <property type="component" value="Unassembled WGS sequence"/>
</dbReference>
<evidence type="ECO:0000313" key="12">
    <source>
        <dbReference type="EnsemblMetazoa" id="SCAU006406-PA"/>
    </source>
</evidence>
<dbReference type="PANTHER" id="PTHR24150:SF8">
    <property type="entry name" value="ANKYRIN REPEAT AND MYND DOMAIN-CONTAINING PROTEIN 2"/>
    <property type="match status" value="1"/>
</dbReference>
<comment type="subcellular location">
    <subcellularLocation>
        <location evidence="1">Cell projection</location>
        <location evidence="1">Cilium</location>
    </subcellularLocation>
</comment>
<dbReference type="GO" id="GO:0008270">
    <property type="term" value="F:zinc ion binding"/>
    <property type="evidence" value="ECO:0007669"/>
    <property type="project" value="UniProtKB-KW"/>
</dbReference>
<dbReference type="InterPro" id="IPR002893">
    <property type="entry name" value="Znf_MYND"/>
</dbReference>
<dbReference type="SUPFAM" id="SSF144232">
    <property type="entry name" value="HIT/MYND zinc finger-like"/>
    <property type="match status" value="1"/>
</dbReference>
<evidence type="ECO:0000256" key="6">
    <source>
        <dbReference type="ARBA" id="ARBA00023043"/>
    </source>
</evidence>
<dbReference type="AlphaFoldDB" id="A0A1I8PB25"/>